<sequence>MEEKKKTVPRYRQIIEDEGLMKYMSKVGVTSRQKYVLRSYMKGISEGQLAKKYNVAVNTIHEDIRSYVGSARKYVGDSPALRKIKWYESVKPDEDLMKNVISNKNTKRYATYEALIESTRVAAKKADMLLDAKRKNPKKIKELEGYIRTALETSEKILEMVEEEDKDLE</sequence>
<gene>
    <name evidence="1" type="ORF">SAMN02910417_00120</name>
</gene>
<evidence type="ECO:0000313" key="2">
    <source>
        <dbReference type="Proteomes" id="UP000199228"/>
    </source>
</evidence>
<dbReference type="Proteomes" id="UP000199228">
    <property type="component" value="Unassembled WGS sequence"/>
</dbReference>
<protein>
    <submittedName>
        <fullName evidence="1">Uncharacterized protein</fullName>
    </submittedName>
</protein>
<proteinExistence type="predicted"/>
<dbReference type="RefSeq" id="WP_090170933.1">
    <property type="nucleotide sequence ID" value="NZ_FMXR01000004.1"/>
</dbReference>
<dbReference type="STRING" id="1732.SAMN02910417_00120"/>
<name>A0A1G6A0S6_EUBOX</name>
<evidence type="ECO:0000313" key="1">
    <source>
        <dbReference type="EMBL" id="SDB02044.1"/>
    </source>
</evidence>
<dbReference type="EMBL" id="FMXR01000004">
    <property type="protein sequence ID" value="SDB02044.1"/>
    <property type="molecule type" value="Genomic_DNA"/>
</dbReference>
<dbReference type="AlphaFoldDB" id="A0A1G6A0S6"/>
<keyword evidence="2" id="KW-1185">Reference proteome</keyword>
<accession>A0A1G6A0S6</accession>
<dbReference type="OrthoDB" id="2081248at2"/>
<reference evidence="1" key="1">
    <citation type="submission" date="2016-10" db="EMBL/GenBank/DDBJ databases">
        <authorList>
            <person name="de Groot N.N."/>
        </authorList>
    </citation>
    <scope>NUCLEOTIDE SEQUENCE [LARGE SCALE GENOMIC DNA]</scope>
    <source>
        <strain evidence="1">DSM 3217</strain>
    </source>
</reference>
<organism evidence="1 2">
    <name type="scientific">Eubacterium oxidoreducens</name>
    <dbReference type="NCBI Taxonomy" id="1732"/>
    <lineage>
        <taxon>Bacteria</taxon>
        <taxon>Bacillati</taxon>
        <taxon>Bacillota</taxon>
        <taxon>Clostridia</taxon>
        <taxon>Eubacteriales</taxon>
        <taxon>Eubacteriaceae</taxon>
        <taxon>Eubacterium</taxon>
    </lineage>
</organism>